<organism evidence="1">
    <name type="scientific">Rhizophora mucronata</name>
    <name type="common">Asiatic mangrove</name>
    <dbReference type="NCBI Taxonomy" id="61149"/>
    <lineage>
        <taxon>Eukaryota</taxon>
        <taxon>Viridiplantae</taxon>
        <taxon>Streptophyta</taxon>
        <taxon>Embryophyta</taxon>
        <taxon>Tracheophyta</taxon>
        <taxon>Spermatophyta</taxon>
        <taxon>Magnoliopsida</taxon>
        <taxon>eudicotyledons</taxon>
        <taxon>Gunneridae</taxon>
        <taxon>Pentapetalae</taxon>
        <taxon>rosids</taxon>
        <taxon>fabids</taxon>
        <taxon>Malpighiales</taxon>
        <taxon>Rhizophoraceae</taxon>
        <taxon>Rhizophora</taxon>
    </lineage>
</organism>
<dbReference type="AlphaFoldDB" id="A0A2P2NRF1"/>
<sequence>MNLSIGNTMQIFIIWLHLCHLQLSLSESMNT</sequence>
<dbReference type="EMBL" id="GGEC01064585">
    <property type="protein sequence ID" value="MBX45069.1"/>
    <property type="molecule type" value="Transcribed_RNA"/>
</dbReference>
<evidence type="ECO:0000313" key="1">
    <source>
        <dbReference type="EMBL" id="MBX45069.1"/>
    </source>
</evidence>
<protein>
    <submittedName>
        <fullName evidence="1">Uncharacterized protein</fullName>
    </submittedName>
</protein>
<accession>A0A2P2NRF1</accession>
<reference evidence="1" key="1">
    <citation type="submission" date="2018-02" db="EMBL/GenBank/DDBJ databases">
        <title>Rhizophora mucronata_Transcriptome.</title>
        <authorList>
            <person name="Meera S.P."/>
            <person name="Sreeshan A."/>
            <person name="Augustine A."/>
        </authorList>
    </citation>
    <scope>NUCLEOTIDE SEQUENCE</scope>
    <source>
        <tissue evidence="1">Leaf</tissue>
    </source>
</reference>
<proteinExistence type="predicted"/>
<name>A0A2P2NRF1_RHIMU</name>